<gene>
    <name evidence="8" type="ORF">DIATSA_LOCUS4842</name>
</gene>
<dbReference type="Gene3D" id="3.40.50.1820">
    <property type="entry name" value="alpha/beta hydrolase"/>
    <property type="match status" value="1"/>
</dbReference>
<feature type="domain" description="Carboxylesterase type B" evidence="7">
    <location>
        <begin position="22"/>
        <end position="528"/>
    </location>
</feature>
<keyword evidence="3 6" id="KW-0378">Hydrolase</keyword>
<evidence type="ECO:0000256" key="6">
    <source>
        <dbReference type="RuleBase" id="RU361235"/>
    </source>
</evidence>
<evidence type="ECO:0000256" key="2">
    <source>
        <dbReference type="ARBA" id="ARBA00022487"/>
    </source>
</evidence>
<proteinExistence type="inferred from homology"/>
<dbReference type="PANTHER" id="PTHR43142:SF1">
    <property type="entry name" value="CARBOXYLIC ESTER HYDROLASE"/>
    <property type="match status" value="1"/>
</dbReference>
<evidence type="ECO:0000313" key="9">
    <source>
        <dbReference type="Proteomes" id="UP001153714"/>
    </source>
</evidence>
<dbReference type="GO" id="GO:0052689">
    <property type="term" value="F:carboxylic ester hydrolase activity"/>
    <property type="evidence" value="ECO:0007669"/>
    <property type="project" value="UniProtKB-KW"/>
</dbReference>
<evidence type="ECO:0000256" key="4">
    <source>
        <dbReference type="ARBA" id="ARBA00023157"/>
    </source>
</evidence>
<dbReference type="PROSITE" id="PS00122">
    <property type="entry name" value="CARBOXYLESTERASE_B_1"/>
    <property type="match status" value="1"/>
</dbReference>
<evidence type="ECO:0000259" key="7">
    <source>
        <dbReference type="Pfam" id="PF00135"/>
    </source>
</evidence>
<feature type="signal peptide" evidence="6">
    <location>
        <begin position="1"/>
        <end position="18"/>
    </location>
</feature>
<keyword evidence="5" id="KW-0325">Glycoprotein</keyword>
<dbReference type="Proteomes" id="UP001153714">
    <property type="component" value="Chromosome 16"/>
</dbReference>
<dbReference type="AlphaFoldDB" id="A0A9N9R055"/>
<reference evidence="8" key="1">
    <citation type="submission" date="2021-12" db="EMBL/GenBank/DDBJ databases">
        <authorList>
            <person name="King R."/>
        </authorList>
    </citation>
    <scope>NUCLEOTIDE SEQUENCE</scope>
</reference>
<protein>
    <recommendedName>
        <fullName evidence="6">Carboxylic ester hydrolase</fullName>
        <ecNumber evidence="6">3.1.1.-</ecNumber>
    </recommendedName>
</protein>
<dbReference type="Pfam" id="PF00135">
    <property type="entry name" value="COesterase"/>
    <property type="match status" value="1"/>
</dbReference>
<evidence type="ECO:0000256" key="3">
    <source>
        <dbReference type="ARBA" id="ARBA00022801"/>
    </source>
</evidence>
<dbReference type="InterPro" id="IPR002018">
    <property type="entry name" value="CarbesteraseB"/>
</dbReference>
<evidence type="ECO:0000313" key="8">
    <source>
        <dbReference type="EMBL" id="CAG9786917.1"/>
    </source>
</evidence>
<feature type="chain" id="PRO_5040539191" description="Carboxylic ester hydrolase" evidence="6">
    <location>
        <begin position="19"/>
        <end position="557"/>
    </location>
</feature>
<dbReference type="InterPro" id="IPR019826">
    <property type="entry name" value="Carboxylesterase_B_AS"/>
</dbReference>
<keyword evidence="4" id="KW-1015">Disulfide bond</keyword>
<dbReference type="EC" id="3.1.1.-" evidence="6"/>
<name>A0A9N9R055_9NEOP</name>
<dbReference type="PANTHER" id="PTHR43142">
    <property type="entry name" value="CARBOXYLIC ESTER HYDROLASE"/>
    <property type="match status" value="1"/>
</dbReference>
<organism evidence="8 9">
    <name type="scientific">Diatraea saccharalis</name>
    <name type="common">sugarcane borer</name>
    <dbReference type="NCBI Taxonomy" id="40085"/>
    <lineage>
        <taxon>Eukaryota</taxon>
        <taxon>Metazoa</taxon>
        <taxon>Ecdysozoa</taxon>
        <taxon>Arthropoda</taxon>
        <taxon>Hexapoda</taxon>
        <taxon>Insecta</taxon>
        <taxon>Pterygota</taxon>
        <taxon>Neoptera</taxon>
        <taxon>Endopterygota</taxon>
        <taxon>Lepidoptera</taxon>
        <taxon>Glossata</taxon>
        <taxon>Ditrysia</taxon>
        <taxon>Pyraloidea</taxon>
        <taxon>Crambidae</taxon>
        <taxon>Crambinae</taxon>
        <taxon>Diatraea</taxon>
    </lineage>
</organism>
<sequence>MAVLKLFSFLFLVAVASGQGSNPLVRVSQGLVRGTWKISTNGRSYASFQGIPYARPPVGKYRFREPQQHKPWTGTWDATRPLSDCLQYEPFIGKIVGSENCLFVNVHTPNPNAGSSMPVLVFIHGGAFMYGSGSLYEANHLMDKDMVVVTFNYRLGPLGFLSTGDEAAPGNAGLKDQAFALRWVQNNIMMFGGNPDSVTLTGCSAGGASVHYHYLSPLSKGLFSKGIAFSGSAFSSWTHAVKPVQKAKTLSSIVGCPITTTREMIDCLKYRPAEVIINAMVEMFDWKVHMFTMFTPTAEAPGTREPFLTQYPYHAAKAGAMQRVPLIASVTSEEGLYPAAIYMRESSYLAELDSRWAQLASNIFEFNDTLPLDQHIAVAAKIKQQYLGGKPVSKETFPQLIQALSDRLFNVDVGKLAEIHAQRSGQPVYVYRFAHRGSTSLSLLMANNKENYGVSHADDVLQIFKFPGLVFDTTEDKKMVNLLIDMVYTYATTGVPKFSNAAWLQVSPGSPELNYLEISSPTKAEMKSSSDFGHKSFWDSLGFIEKENYQPYIKDEL</sequence>
<keyword evidence="6" id="KW-0732">Signal</keyword>
<dbReference type="SUPFAM" id="SSF53474">
    <property type="entry name" value="alpha/beta-Hydrolases"/>
    <property type="match status" value="1"/>
</dbReference>
<keyword evidence="2" id="KW-0719">Serine esterase</keyword>
<reference evidence="8" key="2">
    <citation type="submission" date="2022-10" db="EMBL/GenBank/DDBJ databases">
        <authorList>
            <consortium name="ENA_rothamsted_submissions"/>
            <consortium name="culmorum"/>
            <person name="King R."/>
        </authorList>
    </citation>
    <scope>NUCLEOTIDE SEQUENCE</scope>
</reference>
<dbReference type="OrthoDB" id="6846267at2759"/>
<evidence type="ECO:0000256" key="5">
    <source>
        <dbReference type="ARBA" id="ARBA00023180"/>
    </source>
</evidence>
<comment type="similarity">
    <text evidence="1 6">Belongs to the type-B carboxylesterase/lipase family.</text>
</comment>
<dbReference type="InterPro" id="IPR029058">
    <property type="entry name" value="AB_hydrolase_fold"/>
</dbReference>
<keyword evidence="9" id="KW-1185">Reference proteome</keyword>
<evidence type="ECO:0000256" key="1">
    <source>
        <dbReference type="ARBA" id="ARBA00005964"/>
    </source>
</evidence>
<accession>A0A9N9R055</accession>
<dbReference type="EMBL" id="OU893347">
    <property type="protein sequence ID" value="CAG9786917.1"/>
    <property type="molecule type" value="Genomic_DNA"/>
</dbReference>